<dbReference type="EC" id="5.3.1.23" evidence="2"/>
<dbReference type="InterPro" id="IPR037171">
    <property type="entry name" value="NagB/RpiA_transferase-like"/>
</dbReference>
<dbReference type="EMBL" id="JAJODE010000014">
    <property type="protein sequence ID" value="MCD4838640.1"/>
    <property type="molecule type" value="Genomic_DNA"/>
</dbReference>
<dbReference type="InterPro" id="IPR005251">
    <property type="entry name" value="IF-M1Pi"/>
</dbReference>
<comment type="function">
    <text evidence="2">Catalyzes the interconversion of methylthioribose-1-phosphate (MTR-1-P) into methylthioribulose-1-phosphate (MTRu-1-P).</text>
</comment>
<reference evidence="4 5" key="1">
    <citation type="journal article" date="2023" name="Antonie Van Leeuwenhoek">
        <title>Unveiling the genomic potential of a novel thermostable glycoside hydrolases producing Neobacillus sedimentimangrovi UE25.</title>
        <authorList>
            <person name="Ejaz U."/>
            <person name="Saleem F."/>
            <person name="Rashid R."/>
            <person name="Hasan K.A."/>
            <person name="Syed M.N."/>
            <person name="Sohail M."/>
        </authorList>
    </citation>
    <scope>NUCLEOTIDE SEQUENCE [LARGE SCALE GENOMIC DNA]</scope>
    <source>
        <strain evidence="4 5">UE25</strain>
    </source>
</reference>
<keyword evidence="3" id="KW-0472">Membrane</keyword>
<dbReference type="NCBIfam" id="NF004326">
    <property type="entry name" value="PRK05720.1"/>
    <property type="match status" value="1"/>
</dbReference>
<evidence type="ECO:0000256" key="3">
    <source>
        <dbReference type="SAM" id="Phobius"/>
    </source>
</evidence>
<evidence type="ECO:0000313" key="4">
    <source>
        <dbReference type="EMBL" id="MCD4838640.1"/>
    </source>
</evidence>
<dbReference type="InterPro" id="IPR042529">
    <property type="entry name" value="IF_2B-like_C"/>
</dbReference>
<feature type="binding site" evidence="2">
    <location>
        <position position="204"/>
    </location>
    <ligand>
        <name>substrate</name>
    </ligand>
</feature>
<feature type="binding site" evidence="2">
    <location>
        <position position="100"/>
    </location>
    <ligand>
        <name>substrate</name>
    </ligand>
</feature>
<dbReference type="Pfam" id="PF01008">
    <property type="entry name" value="IF-2B"/>
    <property type="match status" value="1"/>
</dbReference>
<feature type="binding site" evidence="2">
    <location>
        <begin position="255"/>
        <end position="256"/>
    </location>
    <ligand>
        <name>substrate</name>
    </ligand>
</feature>
<dbReference type="Gene3D" id="3.40.50.10470">
    <property type="entry name" value="Translation initiation factor eif-2b, domain 2"/>
    <property type="match status" value="1"/>
</dbReference>
<keyword evidence="3" id="KW-1133">Transmembrane helix</keyword>
<dbReference type="HAMAP" id="MF_01678">
    <property type="entry name" value="Salvage_MtnA"/>
    <property type="match status" value="1"/>
</dbReference>
<dbReference type="RefSeq" id="WP_231314666.1">
    <property type="nucleotide sequence ID" value="NZ_JAJODE010000014.1"/>
</dbReference>
<comment type="catalytic activity">
    <reaction evidence="2">
        <text>5-(methylsulfanyl)-alpha-D-ribose 1-phosphate = 5-(methylsulfanyl)-D-ribulose 1-phosphate</text>
        <dbReference type="Rhea" id="RHEA:19989"/>
        <dbReference type="ChEBI" id="CHEBI:58533"/>
        <dbReference type="ChEBI" id="CHEBI:58548"/>
        <dbReference type="EC" id="5.3.1.23"/>
    </reaction>
</comment>
<feature type="site" description="Transition state stabilizer" evidence="2">
    <location>
        <position position="164"/>
    </location>
</feature>
<evidence type="ECO:0000256" key="2">
    <source>
        <dbReference type="HAMAP-Rule" id="MF_01678"/>
    </source>
</evidence>
<dbReference type="Proteomes" id="UP001162836">
    <property type="component" value="Unassembled WGS sequence"/>
</dbReference>
<gene>
    <name evidence="2 4" type="primary">mtnA</name>
    <name evidence="4" type="ORF">LRS37_07090</name>
</gene>
<dbReference type="PANTHER" id="PTHR43475:SF1">
    <property type="entry name" value="METHYLTHIORIBOSE-1-PHOSPHATE ISOMERASE"/>
    <property type="match status" value="1"/>
</dbReference>
<protein>
    <recommendedName>
        <fullName evidence="2">Methylthioribose-1-phosphate isomerase</fullName>
        <shortName evidence="2">M1Pi</shortName>
        <shortName evidence="2">MTR-1-P isomerase</shortName>
        <ecNumber evidence="2">5.3.1.23</ecNumber>
    </recommendedName>
    <alternativeName>
        <fullName evidence="2">S-methyl-5-thioribose-1-phosphate isomerase</fullName>
    </alternativeName>
</protein>
<keyword evidence="1 2" id="KW-0413">Isomerase</keyword>
<dbReference type="NCBIfam" id="TIGR00524">
    <property type="entry name" value="eIF-2B_rel"/>
    <property type="match status" value="1"/>
</dbReference>
<accession>A0ABS8QI06</accession>
<keyword evidence="3" id="KW-0812">Transmembrane</keyword>
<feature type="active site" description="Proton donor" evidence="2">
    <location>
        <position position="245"/>
    </location>
</feature>
<name>A0ABS8QI06_9BACI</name>
<comment type="caution">
    <text evidence="4">The sequence shown here is derived from an EMBL/GenBank/DDBJ whole genome shotgun (WGS) entry which is preliminary data.</text>
</comment>
<dbReference type="PANTHER" id="PTHR43475">
    <property type="entry name" value="METHYLTHIORIBOSE-1-PHOSPHATE ISOMERASE"/>
    <property type="match status" value="1"/>
</dbReference>
<evidence type="ECO:0000256" key="1">
    <source>
        <dbReference type="ARBA" id="ARBA00023235"/>
    </source>
</evidence>
<dbReference type="InterPro" id="IPR027363">
    <property type="entry name" value="M1Pi_N"/>
</dbReference>
<organism evidence="4 5">
    <name type="scientific">Neobacillus sedimentimangrovi</name>
    <dbReference type="NCBI Taxonomy" id="2699460"/>
    <lineage>
        <taxon>Bacteria</taxon>
        <taxon>Bacillati</taxon>
        <taxon>Bacillota</taxon>
        <taxon>Bacilli</taxon>
        <taxon>Bacillales</taxon>
        <taxon>Bacillaceae</taxon>
        <taxon>Neobacillus</taxon>
    </lineage>
</organism>
<comment type="similarity">
    <text evidence="2">Belongs to the EIF-2B alpha/beta/delta subunits family. MtnA subfamily.</text>
</comment>
<dbReference type="InterPro" id="IPR011559">
    <property type="entry name" value="Initiation_fac_2B_a/b/d"/>
</dbReference>
<dbReference type="NCBIfam" id="TIGR00512">
    <property type="entry name" value="salvage_mtnA"/>
    <property type="match status" value="1"/>
</dbReference>
<dbReference type="InterPro" id="IPR000649">
    <property type="entry name" value="IF-2B-related"/>
</dbReference>
<comment type="pathway">
    <text evidence="2">Amino-acid biosynthesis; L-methionine biosynthesis via salvage pathway; L-methionine from S-methyl-5-thio-alpha-D-ribose 1-phosphate: step 1/6.</text>
</comment>
<dbReference type="Gene3D" id="1.20.120.420">
    <property type="entry name" value="translation initiation factor eif-2b, domain 1"/>
    <property type="match status" value="1"/>
</dbReference>
<evidence type="ECO:0000313" key="5">
    <source>
        <dbReference type="Proteomes" id="UP001162836"/>
    </source>
</evidence>
<proteinExistence type="inferred from homology"/>
<comment type="subunit">
    <text evidence="2">Homodimer.</text>
</comment>
<keyword evidence="2" id="KW-0028">Amino-acid biosynthesis</keyword>
<feature type="transmembrane region" description="Helical" evidence="3">
    <location>
        <begin position="61"/>
        <end position="80"/>
    </location>
</feature>
<feature type="binding site" evidence="2">
    <location>
        <begin position="62"/>
        <end position="64"/>
    </location>
    <ligand>
        <name>substrate</name>
    </ligand>
</feature>
<keyword evidence="2" id="KW-0486">Methionine biosynthesis</keyword>
<keyword evidence="5" id="KW-1185">Reference proteome</keyword>
<sequence>MRMDRIVALMKELKLKNLALPIWFEEGALKVIDQLKLPFQEEVYTLHDVPELAKAINNMNIRGSGAIGICGVYGILLAALKSNGKKGKILEAASLLKSTRPTAVNLMKTIDEMVSVAEGSSEDILEKVEQKAVDILKRQLQFEYDLGAHGAELINDGDTIMTHCHSGALGGSGFGGRALSVIRTAFEQGKKIHVYTCETRPYLQGARITAYELKKFGIPHTLITDGMSGYFMNQGYIQKVVVGSDRVAGNGDLANKIGTYNHALAAKANGIPFYTATSSHTIDFLTKSGKDIEVEMRNGDEVVYLNGTRIAPEGTHALYPSFDITPNELITGIITEVGVIQSPYDKNLKKLANYNSVTI</sequence>
<dbReference type="SUPFAM" id="SSF100950">
    <property type="entry name" value="NagB/RpiA/CoA transferase-like"/>
    <property type="match status" value="1"/>
</dbReference>
<dbReference type="GO" id="GO:0046523">
    <property type="term" value="F:S-methyl-5-thioribose-1-phosphate isomerase activity"/>
    <property type="evidence" value="ECO:0007669"/>
    <property type="project" value="UniProtKB-EC"/>
</dbReference>